<comment type="pathway">
    <text evidence="1">Purine metabolism; ppGpp biosynthesis; ppGpp from GTP: step 1/2.</text>
</comment>
<evidence type="ECO:0000256" key="1">
    <source>
        <dbReference type="ARBA" id="ARBA00004976"/>
    </source>
</evidence>
<dbReference type="GO" id="GO:0008728">
    <property type="term" value="F:GTP diphosphokinase activity"/>
    <property type="evidence" value="ECO:0007669"/>
    <property type="project" value="UniProtKB-EC"/>
</dbReference>
<dbReference type="SMART" id="SM00471">
    <property type="entry name" value="HDc"/>
    <property type="match status" value="1"/>
</dbReference>
<dbReference type="InterPro" id="IPR012676">
    <property type="entry name" value="TGS-like"/>
</dbReference>
<dbReference type="GO" id="GO:0005886">
    <property type="term" value="C:plasma membrane"/>
    <property type="evidence" value="ECO:0007669"/>
    <property type="project" value="TreeGrafter"/>
</dbReference>
<evidence type="ECO:0000256" key="5">
    <source>
        <dbReference type="RuleBase" id="RU003847"/>
    </source>
</evidence>
<dbReference type="PROSITE" id="PS51880">
    <property type="entry name" value="TGS"/>
    <property type="match status" value="1"/>
</dbReference>
<dbReference type="GO" id="GO:0005525">
    <property type="term" value="F:GTP binding"/>
    <property type="evidence" value="ECO:0007669"/>
    <property type="project" value="UniProtKB-KW"/>
</dbReference>
<dbReference type="InterPro" id="IPR004095">
    <property type="entry name" value="TGS"/>
</dbReference>
<dbReference type="EC" id="2.7.6.5" evidence="2"/>
<sequence length="746" mass="84859">MFFMAEAKNLTAQDVHDLVADYMNDEHVKKVDKAYQFAYHLHQEQKRKSGEPYIIHPIQVAGILAELHMDPDTVVAGYLHDVVEDTTATLADVEQAFGHDVAIIVDGVSKLSRIKYKSSREQLAENHRKLLLAMSHDIRVIIVKLADRLHNMRTLSALREEKQKRIASETLEIYAPLADRLGIMTIKWELEDMALRYLNFEAYHDIAKSMNLRRQERLEIVDQAVSEIEHAITDLHLDHTEVYGRPKHIYSIYRKMVDKNKRFEEIYDLLAIRVLVDTIPETYAVLGAIHARWTPMPGRFKDYIALPKANGYQSLHTSVIGPGGRPLEVQIRTYQMHEIAEFGIAAHWAYKEGNFAGADVQNADQQKLNVIQGILELQADAQDADDFMESVKGDLFTDRIFVFTPKGDVIEMPKDAGPLDMAYTIHTNVGNHTVGAKVNDRMVPLDFPIKTGDIVEILTSPNAQPNRDWLTMVSTRRARNKIRQYFRKQDKADNIEAGRKMVADWLEDEGYDVEELMQPENEEHAAEKMHFLAVDDMYASLGFGDIKPQGVANRFSEEKRAEIETARQEAEQKAILEHHQTIEKETKSAKNHAHREDRIVIQGVDNMLVRLGHCCTPVPGDEVIGYVTKGRGVSVHRLGCPNLKAAEVEGNRLVDVAWENPAGNSKTEYDADLQVSATNRNRLLNDVIRMVNNTTRSLNSVNGRVDHNNDVRISISIGVKNLEQLESIMVNIRDVKDVYEVKRAFK</sequence>
<dbReference type="EMBL" id="ACKU01000031">
    <property type="protein sequence ID" value="EER74213.1"/>
    <property type="molecule type" value="Genomic_DNA"/>
</dbReference>
<comment type="caution">
    <text evidence="8">The sequence shown here is derived from an EMBL/GenBank/DDBJ whole genome shotgun (WGS) entry which is preliminary data.</text>
</comment>
<proteinExistence type="inferred from homology"/>
<feature type="domain" description="HD" evidence="6">
    <location>
        <begin position="53"/>
        <end position="152"/>
    </location>
</feature>
<dbReference type="CDD" id="cd00077">
    <property type="entry name" value="HDc"/>
    <property type="match status" value="1"/>
</dbReference>
<dbReference type="InterPro" id="IPR033655">
    <property type="entry name" value="TGS_RelA/SpoT"/>
</dbReference>
<evidence type="ECO:0000313" key="9">
    <source>
        <dbReference type="Proteomes" id="UP000004528"/>
    </source>
</evidence>
<dbReference type="Gene3D" id="3.10.20.30">
    <property type="match status" value="1"/>
</dbReference>
<dbReference type="Pfam" id="PF02824">
    <property type="entry name" value="TGS"/>
    <property type="match status" value="1"/>
</dbReference>
<keyword evidence="3" id="KW-0342">GTP-binding</keyword>
<dbReference type="CDD" id="cd05399">
    <property type="entry name" value="NT_Rel-Spo_like"/>
    <property type="match status" value="1"/>
</dbReference>
<dbReference type="Pfam" id="PF13328">
    <property type="entry name" value="HD_4"/>
    <property type="match status" value="1"/>
</dbReference>
<comment type="function">
    <text evidence="5">In eubacteria ppGpp (guanosine 3'-diphosphate 5'-diphosphate) is a mediator of the stringent response that coordinates a variety of cellular activities in response to changes in nutritional abundance.</text>
</comment>
<dbReference type="NCBIfam" id="TIGR00691">
    <property type="entry name" value="spoT_relA"/>
    <property type="match status" value="1"/>
</dbReference>
<dbReference type="PROSITE" id="PS51831">
    <property type="entry name" value="HD"/>
    <property type="match status" value="1"/>
</dbReference>
<dbReference type="STRING" id="585506.HMPREF0877_1572"/>
<organism evidence="8 9">
    <name type="scientific">Weissella paramesenteroides ATCC 33313</name>
    <dbReference type="NCBI Taxonomy" id="585506"/>
    <lineage>
        <taxon>Bacteria</taxon>
        <taxon>Bacillati</taxon>
        <taxon>Bacillota</taxon>
        <taxon>Bacilli</taxon>
        <taxon>Lactobacillales</taxon>
        <taxon>Lactobacillaceae</taxon>
        <taxon>Weissella</taxon>
    </lineage>
</organism>
<name>C5RC76_WEIPA</name>
<dbReference type="eggNOG" id="COG0317">
    <property type="taxonomic scope" value="Bacteria"/>
</dbReference>
<dbReference type="FunFam" id="1.10.3210.10:FF:000001">
    <property type="entry name" value="GTP pyrophosphokinase RelA"/>
    <property type="match status" value="1"/>
</dbReference>
<dbReference type="InterPro" id="IPR045600">
    <property type="entry name" value="RelA/SpoT_AH_RIS"/>
</dbReference>
<evidence type="ECO:0000259" key="7">
    <source>
        <dbReference type="PROSITE" id="PS51880"/>
    </source>
</evidence>
<dbReference type="InterPro" id="IPR003607">
    <property type="entry name" value="HD/PDEase_dom"/>
</dbReference>
<evidence type="ECO:0000256" key="4">
    <source>
        <dbReference type="ARBA" id="ARBA00048244"/>
    </source>
</evidence>
<dbReference type="CDD" id="cd01668">
    <property type="entry name" value="TGS_RSH"/>
    <property type="match status" value="1"/>
</dbReference>
<evidence type="ECO:0000256" key="3">
    <source>
        <dbReference type="ARBA" id="ARBA00023134"/>
    </source>
</evidence>
<dbReference type="InterPro" id="IPR006674">
    <property type="entry name" value="HD_domain"/>
</dbReference>
<dbReference type="PANTHER" id="PTHR21262:SF31">
    <property type="entry name" value="GTP PYROPHOSPHOKINASE"/>
    <property type="match status" value="1"/>
</dbReference>
<comment type="similarity">
    <text evidence="5">Belongs to the relA/spoT family.</text>
</comment>
<dbReference type="PANTHER" id="PTHR21262">
    <property type="entry name" value="GUANOSINE-3',5'-BIS DIPHOSPHATE 3'-PYROPHOSPHOHYDROLASE"/>
    <property type="match status" value="1"/>
</dbReference>
<dbReference type="HOGENOM" id="CLU_012300_3_0_9"/>
<evidence type="ECO:0000259" key="6">
    <source>
        <dbReference type="PROSITE" id="PS51831"/>
    </source>
</evidence>
<keyword evidence="3" id="KW-0547">Nucleotide-binding</keyword>
<dbReference type="CDD" id="cd04876">
    <property type="entry name" value="ACT_RelA-SpoT"/>
    <property type="match status" value="1"/>
</dbReference>
<dbReference type="SMART" id="SM00954">
    <property type="entry name" value="RelA_SpoT"/>
    <property type="match status" value="1"/>
</dbReference>
<dbReference type="SUPFAM" id="SSF81301">
    <property type="entry name" value="Nucleotidyltransferase"/>
    <property type="match status" value="1"/>
</dbReference>
<dbReference type="GO" id="GO:0015970">
    <property type="term" value="P:guanosine tetraphosphate biosynthetic process"/>
    <property type="evidence" value="ECO:0007669"/>
    <property type="project" value="UniProtKB-UniPathway"/>
</dbReference>
<dbReference type="InterPro" id="IPR004811">
    <property type="entry name" value="RelA/Spo_fam"/>
</dbReference>
<keyword evidence="8" id="KW-0808">Transferase</keyword>
<feature type="domain" description="TGS" evidence="7">
    <location>
        <begin position="398"/>
        <end position="459"/>
    </location>
</feature>
<gene>
    <name evidence="8" type="primary">relA</name>
    <name evidence="8" type="ORF">HMPREF0877_1572</name>
</gene>
<dbReference type="InterPro" id="IPR002912">
    <property type="entry name" value="ACT_dom"/>
</dbReference>
<evidence type="ECO:0000313" key="8">
    <source>
        <dbReference type="EMBL" id="EER74213.1"/>
    </source>
</evidence>
<evidence type="ECO:0000256" key="2">
    <source>
        <dbReference type="ARBA" id="ARBA00013251"/>
    </source>
</evidence>
<dbReference type="Gene3D" id="3.30.460.10">
    <property type="entry name" value="Beta Polymerase, domain 2"/>
    <property type="match status" value="1"/>
</dbReference>
<dbReference type="FunFam" id="3.30.460.10:FF:000001">
    <property type="entry name" value="GTP pyrophosphokinase RelA"/>
    <property type="match status" value="1"/>
</dbReference>
<dbReference type="Pfam" id="PF13291">
    <property type="entry name" value="ACT_4"/>
    <property type="match status" value="1"/>
</dbReference>
<accession>C5RC76</accession>
<dbReference type="InterPro" id="IPR043519">
    <property type="entry name" value="NT_sf"/>
</dbReference>
<keyword evidence="9" id="KW-1185">Reference proteome</keyword>
<dbReference type="AlphaFoldDB" id="C5RC76"/>
<dbReference type="SUPFAM" id="SSF81271">
    <property type="entry name" value="TGS-like"/>
    <property type="match status" value="1"/>
</dbReference>
<dbReference type="InterPro" id="IPR012675">
    <property type="entry name" value="Beta-grasp_dom_sf"/>
</dbReference>
<dbReference type="InterPro" id="IPR007685">
    <property type="entry name" value="RelA_SpoT"/>
</dbReference>
<reference evidence="8 9" key="1">
    <citation type="submission" date="2009-04" db="EMBL/GenBank/DDBJ databases">
        <authorList>
            <person name="Qin X."/>
            <person name="Bachman B."/>
            <person name="Battles P."/>
            <person name="Bell A."/>
            <person name="Bess C."/>
            <person name="Bickham C."/>
            <person name="Chaboub L."/>
            <person name="Chen D."/>
            <person name="Coyle M."/>
            <person name="Deiros D.R."/>
            <person name="Dinh H."/>
            <person name="Forbes L."/>
            <person name="Fowler G."/>
            <person name="Francisco L."/>
            <person name="Fu Q."/>
            <person name="Gubbala S."/>
            <person name="Hale W."/>
            <person name="Han Y."/>
            <person name="Hemphill L."/>
            <person name="Highlander S.K."/>
            <person name="Hirani K."/>
            <person name="Hogues M."/>
            <person name="Jackson L."/>
            <person name="Jakkamsetti A."/>
            <person name="Javaid M."/>
            <person name="Jiang H."/>
            <person name="Korchina V."/>
            <person name="Kovar C."/>
            <person name="Lara F."/>
            <person name="Lee S."/>
            <person name="Mata R."/>
            <person name="Mathew T."/>
            <person name="Moen C."/>
            <person name="Morales K."/>
            <person name="Munidasa M."/>
            <person name="Nazareth L."/>
            <person name="Ngo R."/>
            <person name="Nguyen L."/>
            <person name="Okwuonu G."/>
            <person name="Ongeri F."/>
            <person name="Patil S."/>
            <person name="Petrosino J."/>
            <person name="Pham C."/>
            <person name="Pham P."/>
            <person name="Pu L.-L."/>
            <person name="Puazo M."/>
            <person name="Raj R."/>
            <person name="Reid J."/>
            <person name="Rouhana J."/>
            <person name="Saada N."/>
            <person name="Shang Y."/>
            <person name="Simmons D."/>
            <person name="Thornton R."/>
            <person name="Warren J."/>
            <person name="Weissenberger G."/>
            <person name="Zhang J."/>
            <person name="Zhang L."/>
            <person name="Zhou C."/>
            <person name="Zhu D."/>
            <person name="Muzny D."/>
            <person name="Worley K."/>
            <person name="Gibbs R."/>
        </authorList>
    </citation>
    <scope>NUCLEOTIDE SEQUENCE [LARGE SCALE GENOMIC DNA]</scope>
    <source>
        <strain evidence="8 9">ATCC 33313</strain>
    </source>
</reference>
<dbReference type="FunFam" id="3.10.20.30:FF:000002">
    <property type="entry name" value="GTP pyrophosphokinase (RelA/SpoT)"/>
    <property type="match status" value="1"/>
</dbReference>
<dbReference type="Gene3D" id="1.10.3210.10">
    <property type="entry name" value="Hypothetical protein af1432"/>
    <property type="match status" value="1"/>
</dbReference>
<comment type="catalytic activity">
    <reaction evidence="4">
        <text>GTP + ATP = guanosine 3'-diphosphate 5'-triphosphate + AMP</text>
        <dbReference type="Rhea" id="RHEA:22088"/>
        <dbReference type="ChEBI" id="CHEBI:30616"/>
        <dbReference type="ChEBI" id="CHEBI:37565"/>
        <dbReference type="ChEBI" id="CHEBI:142410"/>
        <dbReference type="ChEBI" id="CHEBI:456215"/>
        <dbReference type="EC" id="2.7.6.5"/>
    </reaction>
</comment>
<dbReference type="UniPathway" id="UPA00908">
    <property type="reaction ID" value="UER00884"/>
</dbReference>
<dbReference type="SUPFAM" id="SSF109604">
    <property type="entry name" value="HD-domain/PDEase-like"/>
    <property type="match status" value="1"/>
</dbReference>
<protein>
    <recommendedName>
        <fullName evidence="2">GTP diphosphokinase</fullName>
        <ecNumber evidence="2">2.7.6.5</ecNumber>
    </recommendedName>
</protein>
<dbReference type="Gene3D" id="3.30.70.260">
    <property type="match status" value="1"/>
</dbReference>
<dbReference type="Pfam" id="PF19296">
    <property type="entry name" value="RelA_AH_RIS"/>
    <property type="match status" value="1"/>
</dbReference>
<dbReference type="Pfam" id="PF04607">
    <property type="entry name" value="RelA_SpoT"/>
    <property type="match status" value="1"/>
</dbReference>
<dbReference type="Proteomes" id="UP000004528">
    <property type="component" value="Unassembled WGS sequence"/>
</dbReference>